<evidence type="ECO:0000313" key="4">
    <source>
        <dbReference type="Proteomes" id="UP000001555"/>
    </source>
</evidence>
<keyword evidence="1" id="KW-1133">Transmembrane helix</keyword>
<dbReference type="EMBL" id="DS640459">
    <property type="protein sequence ID" value="EEC01822.1"/>
    <property type="molecule type" value="Genomic_DNA"/>
</dbReference>
<dbReference type="AlphaFoldDB" id="B7P5F0"/>
<proteinExistence type="predicted"/>
<protein>
    <submittedName>
        <fullName evidence="2 3">Uncharacterized protein</fullName>
    </submittedName>
</protein>
<organism>
    <name type="scientific">Ixodes scapularis</name>
    <name type="common">Black-legged tick</name>
    <name type="synonym">Deer tick</name>
    <dbReference type="NCBI Taxonomy" id="6945"/>
    <lineage>
        <taxon>Eukaryota</taxon>
        <taxon>Metazoa</taxon>
        <taxon>Ecdysozoa</taxon>
        <taxon>Arthropoda</taxon>
        <taxon>Chelicerata</taxon>
        <taxon>Arachnida</taxon>
        <taxon>Acari</taxon>
        <taxon>Parasitiformes</taxon>
        <taxon>Ixodida</taxon>
        <taxon>Ixodoidea</taxon>
        <taxon>Ixodidae</taxon>
        <taxon>Ixodinae</taxon>
        <taxon>Ixodes</taxon>
    </lineage>
</organism>
<evidence type="ECO:0000313" key="3">
    <source>
        <dbReference type="EnsemblMetazoa" id="ISCW001385-PA"/>
    </source>
</evidence>
<accession>B7P5F0</accession>
<dbReference type="Proteomes" id="UP000001555">
    <property type="component" value="Unassembled WGS sequence"/>
</dbReference>
<name>B7P5F0_IXOSC</name>
<dbReference type="EnsemblMetazoa" id="ISCW001385-RA">
    <property type="protein sequence ID" value="ISCW001385-PA"/>
    <property type="gene ID" value="ISCW001385"/>
</dbReference>
<evidence type="ECO:0000256" key="1">
    <source>
        <dbReference type="SAM" id="Phobius"/>
    </source>
</evidence>
<dbReference type="VEuPathDB" id="VectorBase:ISCW001385"/>
<sequence>MQNFPHICIYCTARSYQLHNMGHSVLSGTMRKIMKKWFVQAISIGVIFSFITSAATMKTKLLLCVVSSYCNAQVTTQSSQNDPFPNPLNILQHNSYHLIEFYNIDFP</sequence>
<keyword evidence="1" id="KW-0812">Transmembrane</keyword>
<reference evidence="3" key="2">
    <citation type="submission" date="2020-05" db="UniProtKB">
        <authorList>
            <consortium name="EnsemblMetazoa"/>
        </authorList>
    </citation>
    <scope>IDENTIFICATION</scope>
    <source>
        <strain evidence="3">wikel</strain>
    </source>
</reference>
<keyword evidence="1" id="KW-0472">Membrane</keyword>
<feature type="transmembrane region" description="Helical" evidence="1">
    <location>
        <begin position="37"/>
        <end position="57"/>
    </location>
</feature>
<reference evidence="2 4" key="1">
    <citation type="submission" date="2008-03" db="EMBL/GenBank/DDBJ databases">
        <title>Annotation of Ixodes scapularis.</title>
        <authorList>
            <consortium name="Ixodes scapularis Genome Project Consortium"/>
            <person name="Caler E."/>
            <person name="Hannick L.I."/>
            <person name="Bidwell S."/>
            <person name="Joardar V."/>
            <person name="Thiagarajan M."/>
            <person name="Amedeo P."/>
            <person name="Galinsky K.J."/>
            <person name="Schobel S."/>
            <person name="Inman J."/>
            <person name="Hostetler J."/>
            <person name="Miller J."/>
            <person name="Hammond M."/>
            <person name="Megy K."/>
            <person name="Lawson D."/>
            <person name="Kodira C."/>
            <person name="Sutton G."/>
            <person name="Meyer J."/>
            <person name="Hill C.A."/>
            <person name="Birren B."/>
            <person name="Nene V."/>
            <person name="Collins F."/>
            <person name="Alarcon-Chaidez F."/>
            <person name="Wikel S."/>
            <person name="Strausberg R."/>
        </authorList>
    </citation>
    <scope>NUCLEOTIDE SEQUENCE [LARGE SCALE GENOMIC DNA]</scope>
    <source>
        <strain evidence="4">Wikel</strain>
        <strain evidence="2">Wikel colony</strain>
    </source>
</reference>
<dbReference type="InParanoid" id="B7P5F0"/>
<evidence type="ECO:0000313" key="2">
    <source>
        <dbReference type="EMBL" id="EEC01822.1"/>
    </source>
</evidence>
<dbReference type="HOGENOM" id="CLU_2212800_0_0_1"/>
<gene>
    <name evidence="2" type="ORF">IscW_ISCW001385</name>
</gene>
<keyword evidence="4" id="KW-1185">Reference proteome</keyword>
<dbReference type="PaxDb" id="6945-B7P5F0"/>
<dbReference type="EMBL" id="ABJB010195946">
    <property type="status" value="NOT_ANNOTATED_CDS"/>
    <property type="molecule type" value="Genomic_DNA"/>
</dbReference>
<dbReference type="VEuPathDB" id="VectorBase:ISCI001385"/>